<evidence type="ECO:0000313" key="5">
    <source>
        <dbReference type="EMBL" id="GIJ53371.1"/>
    </source>
</evidence>
<evidence type="ECO:0000256" key="1">
    <source>
        <dbReference type="ARBA" id="ARBA00023239"/>
    </source>
</evidence>
<dbReference type="SUPFAM" id="SSF48557">
    <property type="entry name" value="L-aspartase-like"/>
    <property type="match status" value="1"/>
</dbReference>
<gene>
    <name evidence="5" type="ORF">Vau01_008870</name>
</gene>
<dbReference type="InterPro" id="IPR020557">
    <property type="entry name" value="Fumarate_lyase_CS"/>
</dbReference>
<protein>
    <recommendedName>
        <fullName evidence="7">3-carboxy-cis,cis-muconate cycloisomerase</fullName>
    </recommendedName>
</protein>
<dbReference type="Gene3D" id="3.40.50.1820">
    <property type="entry name" value="alpha/beta hydrolase"/>
    <property type="match status" value="1"/>
</dbReference>
<reference evidence="5" key="1">
    <citation type="submission" date="2021-01" db="EMBL/GenBank/DDBJ databases">
        <title>Whole genome shotgun sequence of Virgisporangium aurantiacum NBRC 16421.</title>
        <authorList>
            <person name="Komaki H."/>
            <person name="Tamura T."/>
        </authorList>
    </citation>
    <scope>NUCLEOTIDE SEQUENCE</scope>
    <source>
        <strain evidence="5">NBRC 16421</strain>
    </source>
</reference>
<evidence type="ECO:0008006" key="7">
    <source>
        <dbReference type="Google" id="ProtNLM"/>
    </source>
</evidence>
<dbReference type="NCBIfam" id="TIGR02427">
    <property type="entry name" value="protocat_pcaD"/>
    <property type="match status" value="1"/>
</dbReference>
<sequence length="664" mass="67876">MLAAGPVADAVAGPAWLRAMLTVEAALSTVEARLGLIPAPAAEAIRAACAAGVDPEAVAAGAAATGNPAEPLVRALRAALPDDIAPYVHKGATSQDIVDTAAMLVVREATGLLRADLAATAGRAADLAAAHRHSILSGRTLLQPALPTTFGLVAAGWATALHEASAVLSRVAAERLAVQFGGAAGTLAAFDDFGVGVMEALAEELGLAVPVAPWHTDRVRIAEIAGALGTVAGAVGKIARDVTLYASFGELSDGLDRGGSSTMPHKRNPVAAVAAAAGAAQAPGLVATLLAAMPHEFQRAAGSWHAEWRPLRSLLETVGSAVSWLRDCLDNLVVDADRMRSTVDDQVDALMAEWAGHVLASRVGGDEARRLIRANTGPLGDLVERHAPGVHLDPRAYLGSTQELITRQLRALLPAPVPLNHDVVGAGPPLLLLNSLGSDMSMWDGLLPALAARFTVIRCDTRGHGGSPVPPGPYSLAGLGADVLALLDALEIESAHVAGVSLGGVQAMWLAAYAPERVRRLALVCTAARFAPPSTWVERAALVRASGTAAVADAVVARWFTADAPPYTVAAARAMVAATPAEGYAGCCGVLEHADVRPLLGSVTAPTLVLSGAADPASPPERGREIAAAISGARFSVLPDAAHLACLERPDAVTALLVPFLEET</sequence>
<dbReference type="SUPFAM" id="SSF53474">
    <property type="entry name" value="alpha/beta-Hydrolases"/>
    <property type="match status" value="1"/>
</dbReference>
<feature type="domain" description="Fumarate lyase N-terminal" evidence="3">
    <location>
        <begin position="81"/>
        <end position="284"/>
    </location>
</feature>
<dbReference type="AlphaFoldDB" id="A0A8J3YXD0"/>
<accession>A0A8J3YXD0</accession>
<dbReference type="RefSeq" id="WP_203987469.1">
    <property type="nucleotide sequence ID" value="NZ_BOPG01000006.1"/>
</dbReference>
<dbReference type="PANTHER" id="PTHR43172">
    <property type="entry name" value="ADENYLOSUCCINATE LYASE"/>
    <property type="match status" value="1"/>
</dbReference>
<dbReference type="Pfam" id="PF00206">
    <property type="entry name" value="Lyase_1"/>
    <property type="match status" value="1"/>
</dbReference>
<evidence type="ECO:0000313" key="6">
    <source>
        <dbReference type="Proteomes" id="UP000612585"/>
    </source>
</evidence>
<dbReference type="InterPro" id="IPR000073">
    <property type="entry name" value="AB_hydrolase_1"/>
</dbReference>
<dbReference type="Pfam" id="PF00561">
    <property type="entry name" value="Abhydrolase_1"/>
    <property type="match status" value="1"/>
</dbReference>
<comment type="caution">
    <text evidence="5">The sequence shown here is derived from an EMBL/GenBank/DDBJ whole genome shotgun (WGS) entry which is preliminary data.</text>
</comment>
<comment type="similarity">
    <text evidence="2">Belongs to the class-II fumarase/aspartase family.</text>
</comment>
<evidence type="ECO:0000259" key="3">
    <source>
        <dbReference type="Pfam" id="PF00206"/>
    </source>
</evidence>
<feature type="domain" description="AB hydrolase-1" evidence="4">
    <location>
        <begin position="428"/>
        <end position="650"/>
    </location>
</feature>
<dbReference type="InterPro" id="IPR024083">
    <property type="entry name" value="Fumarase/histidase_N"/>
</dbReference>
<dbReference type="InterPro" id="IPR029058">
    <property type="entry name" value="AB_hydrolase_fold"/>
</dbReference>
<evidence type="ECO:0000256" key="2">
    <source>
        <dbReference type="ARBA" id="ARBA00034772"/>
    </source>
</evidence>
<dbReference type="InterPro" id="IPR012789">
    <property type="entry name" value="Protocat_PcaB-like"/>
</dbReference>
<dbReference type="InterPro" id="IPR026968">
    <property type="entry name" value="PcaD/CatD"/>
</dbReference>
<proteinExistence type="inferred from homology"/>
<dbReference type="InterPro" id="IPR008948">
    <property type="entry name" value="L-Aspartase-like"/>
</dbReference>
<dbReference type="InterPro" id="IPR022761">
    <property type="entry name" value="Fumarate_lyase_N"/>
</dbReference>
<dbReference type="GO" id="GO:0016829">
    <property type="term" value="F:lyase activity"/>
    <property type="evidence" value="ECO:0007669"/>
    <property type="project" value="UniProtKB-KW"/>
</dbReference>
<dbReference type="Gene3D" id="1.10.275.10">
    <property type="entry name" value="Fumarase/aspartase (N-terminal domain)"/>
    <property type="match status" value="1"/>
</dbReference>
<dbReference type="InterPro" id="IPR000362">
    <property type="entry name" value="Fumarate_lyase_fam"/>
</dbReference>
<keyword evidence="1" id="KW-0456">Lyase</keyword>
<dbReference type="NCBIfam" id="TIGR02426">
    <property type="entry name" value="protocat_pcaB"/>
    <property type="match status" value="1"/>
</dbReference>
<dbReference type="PRINTS" id="PR00149">
    <property type="entry name" value="FUMRATELYASE"/>
</dbReference>
<name>A0A8J3YXD0_9ACTN</name>
<evidence type="ECO:0000259" key="4">
    <source>
        <dbReference type="Pfam" id="PF00561"/>
    </source>
</evidence>
<organism evidence="5 6">
    <name type="scientific">Virgisporangium aurantiacum</name>
    <dbReference type="NCBI Taxonomy" id="175570"/>
    <lineage>
        <taxon>Bacteria</taxon>
        <taxon>Bacillati</taxon>
        <taxon>Actinomycetota</taxon>
        <taxon>Actinomycetes</taxon>
        <taxon>Micromonosporales</taxon>
        <taxon>Micromonosporaceae</taxon>
        <taxon>Virgisporangium</taxon>
    </lineage>
</organism>
<dbReference type="GO" id="GO:0019619">
    <property type="term" value="P:3,4-dihydroxybenzoate catabolic process"/>
    <property type="evidence" value="ECO:0007669"/>
    <property type="project" value="InterPro"/>
</dbReference>
<dbReference type="PRINTS" id="PR00145">
    <property type="entry name" value="ARGSUCLYASE"/>
</dbReference>
<dbReference type="EMBL" id="BOPG01000006">
    <property type="protein sequence ID" value="GIJ53371.1"/>
    <property type="molecule type" value="Genomic_DNA"/>
</dbReference>
<dbReference type="PRINTS" id="PR00111">
    <property type="entry name" value="ABHYDROLASE"/>
</dbReference>
<dbReference type="GO" id="GO:0047570">
    <property type="term" value="F:3-oxoadipate enol-lactonase activity"/>
    <property type="evidence" value="ECO:0007669"/>
    <property type="project" value="InterPro"/>
</dbReference>
<dbReference type="Proteomes" id="UP000612585">
    <property type="component" value="Unassembled WGS sequence"/>
</dbReference>
<dbReference type="PROSITE" id="PS00163">
    <property type="entry name" value="FUMARATE_LYASES"/>
    <property type="match status" value="1"/>
</dbReference>
<keyword evidence="6" id="KW-1185">Reference proteome</keyword>
<dbReference type="Gene3D" id="1.20.200.10">
    <property type="entry name" value="Fumarase/aspartase (Central domain)"/>
    <property type="match status" value="1"/>
</dbReference>
<dbReference type="GO" id="GO:0042952">
    <property type="term" value="P:beta-ketoadipate pathway"/>
    <property type="evidence" value="ECO:0007669"/>
    <property type="project" value="InterPro"/>
</dbReference>
<dbReference type="PANTHER" id="PTHR43172:SF2">
    <property type="entry name" value="ADENYLOSUCCINATE LYASE C-TERMINAL DOMAIN-CONTAINING PROTEIN"/>
    <property type="match status" value="1"/>
</dbReference>